<dbReference type="GO" id="GO:0016779">
    <property type="term" value="F:nucleotidyltransferase activity"/>
    <property type="evidence" value="ECO:0007669"/>
    <property type="project" value="InterPro"/>
</dbReference>
<protein>
    <submittedName>
        <fullName evidence="2">Nucleotidyltransferase</fullName>
    </submittedName>
</protein>
<gene>
    <name evidence="2" type="ORF">UR93_C0019G0011</name>
</gene>
<dbReference type="InterPro" id="IPR043519">
    <property type="entry name" value="NT_sf"/>
</dbReference>
<dbReference type="Proteomes" id="UP000034316">
    <property type="component" value="Unassembled WGS sequence"/>
</dbReference>
<sequence>MDNTKDINKLVLAKAKKYRNLLEANGVNISAFYIFGSHAQGTAKPWSDIDIGVVSPDFTQDRITEGVKLDLLGDAIDSSIEPHPFLPEEFSDKYYPLAQEIKKTGIKI</sequence>
<dbReference type="CDD" id="cd05403">
    <property type="entry name" value="NT_KNTase_like"/>
    <property type="match status" value="1"/>
</dbReference>
<dbReference type="Gene3D" id="3.30.460.10">
    <property type="entry name" value="Beta Polymerase, domain 2"/>
    <property type="match status" value="1"/>
</dbReference>
<dbReference type="PANTHER" id="PTHR43449:SF1">
    <property type="entry name" value="POLYMERASE BETA NUCLEOTIDYLTRANSFERASE DOMAIN-CONTAINING PROTEIN"/>
    <property type="match status" value="1"/>
</dbReference>
<keyword evidence="2" id="KW-0808">Transferase</keyword>
<evidence type="ECO:0000313" key="3">
    <source>
        <dbReference type="Proteomes" id="UP000034316"/>
    </source>
</evidence>
<dbReference type="SUPFAM" id="SSF81301">
    <property type="entry name" value="Nucleotidyltransferase"/>
    <property type="match status" value="1"/>
</dbReference>
<dbReference type="Pfam" id="PF01909">
    <property type="entry name" value="NTP_transf_2"/>
    <property type="match status" value="1"/>
</dbReference>
<organism evidence="2 3">
    <name type="scientific">Berkelbacteria bacterium GW2011_GWA2_35_9</name>
    <dbReference type="NCBI Taxonomy" id="1618333"/>
    <lineage>
        <taxon>Bacteria</taxon>
        <taxon>Candidatus Berkelbacteria</taxon>
    </lineage>
</organism>
<feature type="domain" description="Polymerase nucleotidyl transferase" evidence="1">
    <location>
        <begin position="22"/>
        <end position="69"/>
    </location>
</feature>
<name>A0A0G0DHJ1_9BACT</name>
<proteinExistence type="predicted"/>
<comment type="caution">
    <text evidence="2">The sequence shown here is derived from an EMBL/GenBank/DDBJ whole genome shotgun (WGS) entry which is preliminary data.</text>
</comment>
<reference evidence="2 3" key="1">
    <citation type="journal article" date="2015" name="Nature">
        <title>rRNA introns, odd ribosomes, and small enigmatic genomes across a large radiation of phyla.</title>
        <authorList>
            <person name="Brown C.T."/>
            <person name="Hug L.A."/>
            <person name="Thomas B.C."/>
            <person name="Sharon I."/>
            <person name="Castelle C.J."/>
            <person name="Singh A."/>
            <person name="Wilkins M.J."/>
            <person name="Williams K.H."/>
            <person name="Banfield J.F."/>
        </authorList>
    </citation>
    <scope>NUCLEOTIDE SEQUENCE [LARGE SCALE GENOMIC DNA]</scope>
</reference>
<evidence type="ECO:0000259" key="1">
    <source>
        <dbReference type="Pfam" id="PF01909"/>
    </source>
</evidence>
<dbReference type="AlphaFoldDB" id="A0A0G0DHJ1"/>
<evidence type="ECO:0000313" key="2">
    <source>
        <dbReference type="EMBL" id="KKP88216.1"/>
    </source>
</evidence>
<dbReference type="InterPro" id="IPR002934">
    <property type="entry name" value="Polymerase_NTP_transf_dom"/>
</dbReference>
<dbReference type="STRING" id="1618333.UR93_C0019G0011"/>
<dbReference type="PANTHER" id="PTHR43449">
    <property type="entry name" value="NUCLEOTIDYLTRANSFERASE"/>
    <property type="match status" value="1"/>
</dbReference>
<dbReference type="EMBL" id="LBRB01000019">
    <property type="protein sequence ID" value="KKP88216.1"/>
    <property type="molecule type" value="Genomic_DNA"/>
</dbReference>
<accession>A0A0G0DHJ1</accession>